<dbReference type="Proteomes" id="UP000721844">
    <property type="component" value="Unassembled WGS sequence"/>
</dbReference>
<dbReference type="InterPro" id="IPR003370">
    <property type="entry name" value="Chromate_transpt"/>
</dbReference>
<feature type="transmembrane region" description="Helical" evidence="8">
    <location>
        <begin position="170"/>
        <end position="187"/>
    </location>
</feature>
<feature type="transmembrane region" description="Helical" evidence="8">
    <location>
        <begin position="143"/>
        <end position="163"/>
    </location>
</feature>
<evidence type="ECO:0000256" key="5">
    <source>
        <dbReference type="ARBA" id="ARBA00022989"/>
    </source>
</evidence>
<evidence type="ECO:0000256" key="2">
    <source>
        <dbReference type="ARBA" id="ARBA00005262"/>
    </source>
</evidence>
<evidence type="ECO:0000256" key="6">
    <source>
        <dbReference type="ARBA" id="ARBA00023136"/>
    </source>
</evidence>
<dbReference type="GO" id="GO:0015109">
    <property type="term" value="F:chromate transmembrane transporter activity"/>
    <property type="evidence" value="ECO:0007669"/>
    <property type="project" value="InterPro"/>
</dbReference>
<comment type="similarity">
    <text evidence="2">Belongs to the chromate ion transporter (CHR) (TC 2.A.51) family.</text>
</comment>
<evidence type="ECO:0000256" key="1">
    <source>
        <dbReference type="ARBA" id="ARBA00004651"/>
    </source>
</evidence>
<sequence>MTPNSSTNDVAETEPNNPVSDETSGAAPAAPDEASPIRATAWEIVRTFNEISLSSFGGGLSAWSREMVVARRKWMNDAEFLSAMTICRILPGANQVNLAVFVGTKLNGLRGAGAALAGLIAMPTLLLVGIAALYAAFQHSHAVQHVLGGFAAAAVAMTLQMVWKTGRTTLTSIVPILLFALTFVLNGILRWPLWWTLAVTAPLGIGWAWRRAHRKAQARPPGAAS</sequence>
<keyword evidence="6 8" id="KW-0472">Membrane</keyword>
<reference evidence="9 10" key="1">
    <citation type="journal article" date="2021" name="Microorganisms">
        <title>Acidisoma silvae sp. nov. and Acidisomacellulosilytica sp. nov., Two Acidophilic Bacteria Isolated from Decaying Wood, Hydrolyzing Cellulose and Producing Poly-3-hydroxybutyrate.</title>
        <authorList>
            <person name="Mieszkin S."/>
            <person name="Pouder E."/>
            <person name="Uroz S."/>
            <person name="Simon-Colin C."/>
            <person name="Alain K."/>
        </authorList>
    </citation>
    <scope>NUCLEOTIDE SEQUENCE [LARGE SCALE GENOMIC DNA]</scope>
    <source>
        <strain evidence="9 10">HW T5.17</strain>
    </source>
</reference>
<keyword evidence="10" id="KW-1185">Reference proteome</keyword>
<dbReference type="AlphaFoldDB" id="A0A963Z6Y9"/>
<dbReference type="PANTHER" id="PTHR43663:SF1">
    <property type="entry name" value="CHROMATE TRANSPORTER"/>
    <property type="match status" value="1"/>
</dbReference>
<evidence type="ECO:0000256" key="4">
    <source>
        <dbReference type="ARBA" id="ARBA00022692"/>
    </source>
</evidence>
<evidence type="ECO:0000256" key="3">
    <source>
        <dbReference type="ARBA" id="ARBA00022475"/>
    </source>
</evidence>
<feature type="region of interest" description="Disordered" evidence="7">
    <location>
        <begin position="1"/>
        <end position="34"/>
    </location>
</feature>
<protein>
    <submittedName>
        <fullName evidence="9">Chromate transporter</fullName>
    </submittedName>
</protein>
<dbReference type="GO" id="GO:0005886">
    <property type="term" value="C:plasma membrane"/>
    <property type="evidence" value="ECO:0007669"/>
    <property type="project" value="UniProtKB-SubCell"/>
</dbReference>
<evidence type="ECO:0000256" key="8">
    <source>
        <dbReference type="SAM" id="Phobius"/>
    </source>
</evidence>
<evidence type="ECO:0000256" key="7">
    <source>
        <dbReference type="SAM" id="MobiDB-lite"/>
    </source>
</evidence>
<organism evidence="9 10">
    <name type="scientific">Acidisoma cellulosilyticum</name>
    <dbReference type="NCBI Taxonomy" id="2802395"/>
    <lineage>
        <taxon>Bacteria</taxon>
        <taxon>Pseudomonadati</taxon>
        <taxon>Pseudomonadota</taxon>
        <taxon>Alphaproteobacteria</taxon>
        <taxon>Acetobacterales</taxon>
        <taxon>Acidocellaceae</taxon>
        <taxon>Acidisoma</taxon>
    </lineage>
</organism>
<keyword evidence="3" id="KW-1003">Cell membrane</keyword>
<dbReference type="PANTHER" id="PTHR43663">
    <property type="entry name" value="CHROMATE TRANSPORT PROTEIN-RELATED"/>
    <property type="match status" value="1"/>
</dbReference>
<feature type="transmembrane region" description="Helical" evidence="8">
    <location>
        <begin position="193"/>
        <end position="209"/>
    </location>
</feature>
<comment type="caution">
    <text evidence="9">The sequence shown here is derived from an EMBL/GenBank/DDBJ whole genome shotgun (WGS) entry which is preliminary data.</text>
</comment>
<keyword evidence="5 8" id="KW-1133">Transmembrane helix</keyword>
<gene>
    <name evidence="9" type="ORF">ACELLULO517_23500</name>
</gene>
<dbReference type="Pfam" id="PF02417">
    <property type="entry name" value="Chromate_transp"/>
    <property type="match status" value="1"/>
</dbReference>
<dbReference type="EMBL" id="JAESVA010000012">
    <property type="protein sequence ID" value="MCB8883235.1"/>
    <property type="molecule type" value="Genomic_DNA"/>
</dbReference>
<dbReference type="RefSeq" id="WP_227309891.1">
    <property type="nucleotide sequence ID" value="NZ_JAESVA010000012.1"/>
</dbReference>
<evidence type="ECO:0000313" key="9">
    <source>
        <dbReference type="EMBL" id="MCB8883235.1"/>
    </source>
</evidence>
<dbReference type="InterPro" id="IPR052518">
    <property type="entry name" value="CHR_Transporter"/>
</dbReference>
<feature type="transmembrane region" description="Helical" evidence="8">
    <location>
        <begin position="114"/>
        <end position="137"/>
    </location>
</feature>
<feature type="compositionally biased region" description="Polar residues" evidence="7">
    <location>
        <begin position="1"/>
        <end position="23"/>
    </location>
</feature>
<evidence type="ECO:0000313" key="10">
    <source>
        <dbReference type="Proteomes" id="UP000721844"/>
    </source>
</evidence>
<name>A0A963Z6Y9_9PROT</name>
<accession>A0A963Z6Y9</accession>
<comment type="subcellular location">
    <subcellularLocation>
        <location evidence="1">Cell membrane</location>
        <topology evidence="1">Multi-pass membrane protein</topology>
    </subcellularLocation>
</comment>
<proteinExistence type="inferred from homology"/>
<keyword evidence="4 8" id="KW-0812">Transmembrane</keyword>